<feature type="non-terminal residue" evidence="4">
    <location>
        <position position="47"/>
    </location>
</feature>
<dbReference type="InterPro" id="IPR001452">
    <property type="entry name" value="SH3_domain"/>
</dbReference>
<proteinExistence type="predicted"/>
<evidence type="ECO:0000256" key="2">
    <source>
        <dbReference type="PROSITE-ProRule" id="PRU00192"/>
    </source>
</evidence>
<reference evidence="4 5" key="1">
    <citation type="submission" date="2018-11" db="EMBL/GenBank/DDBJ databases">
        <authorList>
            <consortium name="Pathogen Informatics"/>
        </authorList>
    </citation>
    <scope>NUCLEOTIDE SEQUENCE [LARGE SCALE GENOMIC DNA]</scope>
</reference>
<dbReference type="AlphaFoldDB" id="A0A3P7NIT9"/>
<dbReference type="Gene3D" id="2.30.30.40">
    <property type="entry name" value="SH3 Domains"/>
    <property type="match status" value="1"/>
</dbReference>
<evidence type="ECO:0000259" key="3">
    <source>
        <dbReference type="PROSITE" id="PS50002"/>
    </source>
</evidence>
<sequence>MHFRLSDPPMSQCTAGQFVRALISFVGSQADELNFSDGDVLHVLGRP</sequence>
<dbReference type="SUPFAM" id="SSF50044">
    <property type="entry name" value="SH3-domain"/>
    <property type="match status" value="1"/>
</dbReference>
<evidence type="ECO:0000313" key="4">
    <source>
        <dbReference type="EMBL" id="VDN37023.1"/>
    </source>
</evidence>
<evidence type="ECO:0000256" key="1">
    <source>
        <dbReference type="ARBA" id="ARBA00022443"/>
    </source>
</evidence>
<dbReference type="PROSITE" id="PS50002">
    <property type="entry name" value="SH3"/>
    <property type="match status" value="1"/>
</dbReference>
<dbReference type="Proteomes" id="UP000281553">
    <property type="component" value="Unassembled WGS sequence"/>
</dbReference>
<keyword evidence="5" id="KW-1185">Reference proteome</keyword>
<dbReference type="CDD" id="cd00174">
    <property type="entry name" value="SH3"/>
    <property type="match status" value="1"/>
</dbReference>
<gene>
    <name evidence="4" type="ORF">DILT_LOCUS17203</name>
</gene>
<feature type="domain" description="SH3" evidence="3">
    <location>
        <begin position="14"/>
        <end position="47"/>
    </location>
</feature>
<dbReference type="InterPro" id="IPR036028">
    <property type="entry name" value="SH3-like_dom_sf"/>
</dbReference>
<accession>A0A3P7NIT9</accession>
<protein>
    <recommendedName>
        <fullName evidence="3">SH3 domain-containing protein</fullName>
    </recommendedName>
</protein>
<dbReference type="EMBL" id="UYRU01090028">
    <property type="protein sequence ID" value="VDN37023.1"/>
    <property type="molecule type" value="Genomic_DNA"/>
</dbReference>
<evidence type="ECO:0000313" key="5">
    <source>
        <dbReference type="Proteomes" id="UP000281553"/>
    </source>
</evidence>
<organism evidence="4 5">
    <name type="scientific">Dibothriocephalus latus</name>
    <name type="common">Fish tapeworm</name>
    <name type="synonym">Diphyllobothrium latum</name>
    <dbReference type="NCBI Taxonomy" id="60516"/>
    <lineage>
        <taxon>Eukaryota</taxon>
        <taxon>Metazoa</taxon>
        <taxon>Spiralia</taxon>
        <taxon>Lophotrochozoa</taxon>
        <taxon>Platyhelminthes</taxon>
        <taxon>Cestoda</taxon>
        <taxon>Eucestoda</taxon>
        <taxon>Diphyllobothriidea</taxon>
        <taxon>Diphyllobothriidae</taxon>
        <taxon>Dibothriocephalus</taxon>
    </lineage>
</organism>
<keyword evidence="1 2" id="KW-0728">SH3 domain</keyword>
<name>A0A3P7NIT9_DIBLA</name>
<dbReference type="Pfam" id="PF00018">
    <property type="entry name" value="SH3_1"/>
    <property type="match status" value="1"/>
</dbReference>
<dbReference type="OrthoDB" id="10065861at2759"/>